<gene>
    <name evidence="1" type="ORF">L2672_09740</name>
</gene>
<sequence length="107" mass="12066">MAAKDEQPIQLQGFFNQILQGVIIASLVWVGGKIDRSSDGLTAARIELTHVKETLKTLAEDRDNIVAGMKGISLNEERLRQNDMRIQEMTSRVYALEKIVMELSKNH</sequence>
<dbReference type="RefSeq" id="WP_248995660.1">
    <property type="nucleotide sequence ID" value="NZ_JAKIKP010000006.1"/>
</dbReference>
<comment type="caution">
    <text evidence="1">The sequence shown here is derived from an EMBL/GenBank/DDBJ whole genome shotgun (WGS) entry which is preliminary data.</text>
</comment>
<protein>
    <submittedName>
        <fullName evidence="1">Uncharacterized protein</fullName>
    </submittedName>
</protein>
<proteinExistence type="predicted"/>
<keyword evidence="2" id="KW-1185">Reference proteome</keyword>
<organism evidence="1 2">
    <name type="scientific">Shewanella gaetbuli</name>
    <dbReference type="NCBI Taxonomy" id="220752"/>
    <lineage>
        <taxon>Bacteria</taxon>
        <taxon>Pseudomonadati</taxon>
        <taxon>Pseudomonadota</taxon>
        <taxon>Gammaproteobacteria</taxon>
        <taxon>Alteromonadales</taxon>
        <taxon>Shewanellaceae</taxon>
        <taxon>Shewanella</taxon>
    </lineage>
</organism>
<dbReference type="Proteomes" id="UP001139333">
    <property type="component" value="Unassembled WGS sequence"/>
</dbReference>
<dbReference type="AlphaFoldDB" id="A0A9X1ZII3"/>
<evidence type="ECO:0000313" key="2">
    <source>
        <dbReference type="Proteomes" id="UP001139333"/>
    </source>
</evidence>
<evidence type="ECO:0000313" key="1">
    <source>
        <dbReference type="EMBL" id="MCL1142974.1"/>
    </source>
</evidence>
<reference evidence="1" key="1">
    <citation type="submission" date="2022-01" db="EMBL/GenBank/DDBJ databases">
        <title>Whole genome-based taxonomy of the Shewanellaceae.</title>
        <authorList>
            <person name="Martin-Rodriguez A.J."/>
        </authorList>
    </citation>
    <scope>NUCLEOTIDE SEQUENCE</scope>
    <source>
        <strain evidence="1">DSM 16422</strain>
    </source>
</reference>
<accession>A0A9X1ZII3</accession>
<dbReference type="EMBL" id="JAKIKP010000006">
    <property type="protein sequence ID" value="MCL1142974.1"/>
    <property type="molecule type" value="Genomic_DNA"/>
</dbReference>
<name>A0A9X1ZII3_9GAMM</name>